<proteinExistence type="predicted"/>
<sequence>MKKHFREIKNCVTRSYTYLELELRETSGNCSDPLNIPEEENGSSKQPAESDGRKGILTTPDKGLVYLPGFPAINKTLASTPSSFGQTLQGTERIVNGESVVT</sequence>
<organism evidence="2 3">
    <name type="scientific">Araneus ventricosus</name>
    <name type="common">Orbweaver spider</name>
    <name type="synonym">Epeira ventricosa</name>
    <dbReference type="NCBI Taxonomy" id="182803"/>
    <lineage>
        <taxon>Eukaryota</taxon>
        <taxon>Metazoa</taxon>
        <taxon>Ecdysozoa</taxon>
        <taxon>Arthropoda</taxon>
        <taxon>Chelicerata</taxon>
        <taxon>Arachnida</taxon>
        <taxon>Araneae</taxon>
        <taxon>Araneomorphae</taxon>
        <taxon>Entelegynae</taxon>
        <taxon>Araneoidea</taxon>
        <taxon>Araneidae</taxon>
        <taxon>Araneus</taxon>
    </lineage>
</organism>
<protein>
    <submittedName>
        <fullName evidence="2">Uncharacterized protein</fullName>
    </submittedName>
</protein>
<feature type="region of interest" description="Disordered" evidence="1">
    <location>
        <begin position="27"/>
        <end position="57"/>
    </location>
</feature>
<evidence type="ECO:0000313" key="2">
    <source>
        <dbReference type="EMBL" id="GBM00280.1"/>
    </source>
</evidence>
<keyword evidence="3" id="KW-1185">Reference proteome</keyword>
<gene>
    <name evidence="2" type="ORF">AVEN_32629_1</name>
</gene>
<accession>A0A4Y2C7Y4</accession>
<reference evidence="2 3" key="1">
    <citation type="journal article" date="2019" name="Sci. Rep.">
        <title>Orb-weaving spider Araneus ventricosus genome elucidates the spidroin gene catalogue.</title>
        <authorList>
            <person name="Kono N."/>
            <person name="Nakamura H."/>
            <person name="Ohtoshi R."/>
            <person name="Moran D.A.P."/>
            <person name="Shinohara A."/>
            <person name="Yoshida Y."/>
            <person name="Fujiwara M."/>
            <person name="Mori M."/>
            <person name="Tomita M."/>
            <person name="Arakawa K."/>
        </authorList>
    </citation>
    <scope>NUCLEOTIDE SEQUENCE [LARGE SCALE GENOMIC DNA]</scope>
</reference>
<name>A0A4Y2C7Y4_ARAVE</name>
<evidence type="ECO:0000313" key="3">
    <source>
        <dbReference type="Proteomes" id="UP000499080"/>
    </source>
</evidence>
<evidence type="ECO:0000256" key="1">
    <source>
        <dbReference type="SAM" id="MobiDB-lite"/>
    </source>
</evidence>
<dbReference type="Proteomes" id="UP000499080">
    <property type="component" value="Unassembled WGS sequence"/>
</dbReference>
<dbReference type="AlphaFoldDB" id="A0A4Y2C7Y4"/>
<comment type="caution">
    <text evidence="2">The sequence shown here is derived from an EMBL/GenBank/DDBJ whole genome shotgun (WGS) entry which is preliminary data.</text>
</comment>
<dbReference type="EMBL" id="BGPR01000155">
    <property type="protein sequence ID" value="GBM00280.1"/>
    <property type="molecule type" value="Genomic_DNA"/>
</dbReference>